<dbReference type="EMBL" id="CAXHTB010000009">
    <property type="protein sequence ID" value="CAL0312826.1"/>
    <property type="molecule type" value="Genomic_DNA"/>
</dbReference>
<sequence length="159" mass="15871">MAKLDYKGISVLSGVVGLVGLDDLSVSEAHVGPIVSPVLGLGHIGVDRICIAIEDFAIIGGGFGSAYERLFGSIVGVWSGGVGSAGLIVGGGGLECLGLWGLGIWLGEDGSRHDGFQSALMGIVEAVGAKADGVWQGQGRQLGPGSSAAGRASNTEHKS</sequence>
<reference evidence="2 3" key="1">
    <citation type="submission" date="2024-03" db="EMBL/GenBank/DDBJ databases">
        <authorList>
            <person name="Martinez-Hernandez J."/>
        </authorList>
    </citation>
    <scope>NUCLEOTIDE SEQUENCE [LARGE SCALE GENOMIC DNA]</scope>
</reference>
<comment type="caution">
    <text evidence="2">The sequence shown here is derived from an EMBL/GenBank/DDBJ whole genome shotgun (WGS) entry which is preliminary data.</text>
</comment>
<keyword evidence="3" id="KW-1185">Reference proteome</keyword>
<dbReference type="AlphaFoldDB" id="A0AAV1WUS4"/>
<organism evidence="2 3">
    <name type="scientific">Lupinus luteus</name>
    <name type="common">European yellow lupine</name>
    <dbReference type="NCBI Taxonomy" id="3873"/>
    <lineage>
        <taxon>Eukaryota</taxon>
        <taxon>Viridiplantae</taxon>
        <taxon>Streptophyta</taxon>
        <taxon>Embryophyta</taxon>
        <taxon>Tracheophyta</taxon>
        <taxon>Spermatophyta</taxon>
        <taxon>Magnoliopsida</taxon>
        <taxon>eudicotyledons</taxon>
        <taxon>Gunneridae</taxon>
        <taxon>Pentapetalae</taxon>
        <taxon>rosids</taxon>
        <taxon>fabids</taxon>
        <taxon>Fabales</taxon>
        <taxon>Fabaceae</taxon>
        <taxon>Papilionoideae</taxon>
        <taxon>50 kb inversion clade</taxon>
        <taxon>genistoids sensu lato</taxon>
        <taxon>core genistoids</taxon>
        <taxon>Genisteae</taxon>
        <taxon>Lupinus</taxon>
    </lineage>
</organism>
<proteinExistence type="predicted"/>
<gene>
    <name evidence="2" type="ORF">LLUT_LOCUS13886</name>
</gene>
<accession>A0AAV1WUS4</accession>
<name>A0AAV1WUS4_LUPLU</name>
<feature type="region of interest" description="Disordered" evidence="1">
    <location>
        <begin position="137"/>
        <end position="159"/>
    </location>
</feature>
<evidence type="ECO:0000313" key="2">
    <source>
        <dbReference type="EMBL" id="CAL0312826.1"/>
    </source>
</evidence>
<evidence type="ECO:0000313" key="3">
    <source>
        <dbReference type="Proteomes" id="UP001497480"/>
    </source>
</evidence>
<protein>
    <submittedName>
        <fullName evidence="2">Uncharacterized protein</fullName>
    </submittedName>
</protein>
<evidence type="ECO:0000256" key="1">
    <source>
        <dbReference type="SAM" id="MobiDB-lite"/>
    </source>
</evidence>
<dbReference type="Proteomes" id="UP001497480">
    <property type="component" value="Unassembled WGS sequence"/>
</dbReference>